<dbReference type="EMBL" id="AZIL01001870">
    <property type="protein sequence ID" value="EWM23071.1"/>
    <property type="molecule type" value="Genomic_DNA"/>
</dbReference>
<feature type="compositionally biased region" description="Pro residues" evidence="1">
    <location>
        <begin position="54"/>
        <end position="63"/>
    </location>
</feature>
<evidence type="ECO:0000256" key="1">
    <source>
        <dbReference type="SAM" id="MobiDB-lite"/>
    </source>
</evidence>
<evidence type="ECO:0000313" key="3">
    <source>
        <dbReference type="Proteomes" id="UP000019335"/>
    </source>
</evidence>
<feature type="compositionally biased region" description="Low complexity" evidence="1">
    <location>
        <begin position="298"/>
        <end position="308"/>
    </location>
</feature>
<name>W7TRE8_9STRA</name>
<accession>W7TRE8</accession>
<sequence>MDDCCHGGSGFTFNHHQSCAPQSRQRHASTSVAKLPPHRLRRPSSSPPSSSSPSPSPSAPPSTLPKSFLRRATSQPPPPSRLLPPAALIPPQTPPLNPLSRHSSPLPPSFLPSLSPARPPSHPPFSRRSHSLEAEVGLSDGVDLCGDAHDPPLSHPTLPPSLSSSASTASSSSFSAALFSSSSSASSAASSSSSSSSSWSSPARRLAKTGGREGGGERGREGGMEGGPKTMATGSPLSLHVLLEWGGEGRPLVSEEAEKRGGSMSYGMTLLVSPPRKGRTPSLLGPEAYGSSEEMVHGTAEGGAAETGTAGGVEEREEGRK</sequence>
<organism evidence="2 3">
    <name type="scientific">Nannochloropsis gaditana</name>
    <dbReference type="NCBI Taxonomy" id="72520"/>
    <lineage>
        <taxon>Eukaryota</taxon>
        <taxon>Sar</taxon>
        <taxon>Stramenopiles</taxon>
        <taxon>Ochrophyta</taxon>
        <taxon>Eustigmatophyceae</taxon>
        <taxon>Eustigmatales</taxon>
        <taxon>Monodopsidaceae</taxon>
        <taxon>Nannochloropsis</taxon>
    </lineage>
</organism>
<proteinExistence type="predicted"/>
<feature type="compositionally biased region" description="Low complexity" evidence="1">
    <location>
        <begin position="184"/>
        <end position="201"/>
    </location>
</feature>
<comment type="caution">
    <text evidence="2">The sequence shown here is derived from an EMBL/GenBank/DDBJ whole genome shotgun (WGS) entry which is preliminary data.</text>
</comment>
<feature type="region of interest" description="Disordered" evidence="1">
    <location>
        <begin position="184"/>
        <end position="321"/>
    </location>
</feature>
<keyword evidence="3" id="KW-1185">Reference proteome</keyword>
<dbReference type="Proteomes" id="UP000019335">
    <property type="component" value="Chromosome 18"/>
</dbReference>
<dbReference type="AlphaFoldDB" id="W7TRE8"/>
<protein>
    <submittedName>
        <fullName evidence="2">Uncharacterized protein</fullName>
    </submittedName>
</protein>
<feature type="compositionally biased region" description="Basic and acidic residues" evidence="1">
    <location>
        <begin position="210"/>
        <end position="223"/>
    </location>
</feature>
<feature type="compositionally biased region" description="Pro residues" evidence="1">
    <location>
        <begin position="75"/>
        <end position="97"/>
    </location>
</feature>
<feature type="region of interest" description="Disordered" evidence="1">
    <location>
        <begin position="1"/>
        <end position="169"/>
    </location>
</feature>
<feature type="compositionally biased region" description="Polar residues" evidence="1">
    <location>
        <begin position="11"/>
        <end position="32"/>
    </location>
</feature>
<feature type="compositionally biased region" description="Low complexity" evidence="1">
    <location>
        <begin position="43"/>
        <end position="53"/>
    </location>
</feature>
<gene>
    <name evidence="2" type="ORF">Naga_100772g5</name>
</gene>
<reference evidence="2 3" key="1">
    <citation type="journal article" date="2014" name="Mol. Plant">
        <title>Chromosome Scale Genome Assembly and Transcriptome Profiling of Nannochloropsis gaditana in Nitrogen Depletion.</title>
        <authorList>
            <person name="Corteggiani Carpinelli E."/>
            <person name="Telatin A."/>
            <person name="Vitulo N."/>
            <person name="Forcato C."/>
            <person name="D'Angelo M."/>
            <person name="Schiavon R."/>
            <person name="Vezzi A."/>
            <person name="Giacometti G.M."/>
            <person name="Morosinotto T."/>
            <person name="Valle G."/>
        </authorList>
    </citation>
    <scope>NUCLEOTIDE SEQUENCE [LARGE SCALE GENOMIC DNA]</scope>
    <source>
        <strain evidence="2 3">B-31</strain>
    </source>
</reference>
<evidence type="ECO:0000313" key="2">
    <source>
        <dbReference type="EMBL" id="EWM23071.1"/>
    </source>
</evidence>